<evidence type="ECO:0000313" key="10">
    <source>
        <dbReference type="Proteomes" id="UP000242877"/>
    </source>
</evidence>
<feature type="domain" description="Gamma tubulin complex component protein N-terminal" evidence="8">
    <location>
        <begin position="2"/>
        <end position="223"/>
    </location>
</feature>
<dbReference type="Pfam" id="PF04130">
    <property type="entry name" value="GCP_C_terminal"/>
    <property type="match status" value="1"/>
</dbReference>
<dbReference type="InterPro" id="IPR041470">
    <property type="entry name" value="GCP_N"/>
</dbReference>
<evidence type="ECO:0000256" key="2">
    <source>
        <dbReference type="ARBA" id="ARBA00022490"/>
    </source>
</evidence>
<evidence type="ECO:0000259" key="8">
    <source>
        <dbReference type="Pfam" id="PF17681"/>
    </source>
</evidence>
<feature type="domain" description="Gamma tubulin complex component C-terminal" evidence="7">
    <location>
        <begin position="299"/>
        <end position="513"/>
    </location>
</feature>
<dbReference type="GO" id="GO:0000922">
    <property type="term" value="C:spindle pole"/>
    <property type="evidence" value="ECO:0007669"/>
    <property type="project" value="InterPro"/>
</dbReference>
<gene>
    <name evidence="9" type="ORF">AAP_01607</name>
</gene>
<keyword evidence="4 5" id="KW-0206">Cytoskeleton</keyword>
<dbReference type="GO" id="GO:0000930">
    <property type="term" value="C:gamma-tubulin complex"/>
    <property type="evidence" value="ECO:0007669"/>
    <property type="project" value="TreeGrafter"/>
</dbReference>
<protein>
    <recommendedName>
        <fullName evidence="5">Spindle pole body component</fullName>
    </recommendedName>
</protein>
<dbReference type="VEuPathDB" id="FungiDB:AAP_01607"/>
<proteinExistence type="inferred from homology"/>
<evidence type="ECO:0000259" key="7">
    <source>
        <dbReference type="Pfam" id="PF04130"/>
    </source>
</evidence>
<dbReference type="GO" id="GO:0051011">
    <property type="term" value="F:microtubule minus-end binding"/>
    <property type="evidence" value="ECO:0007669"/>
    <property type="project" value="TreeGrafter"/>
</dbReference>
<dbReference type="GO" id="GO:0005816">
    <property type="term" value="C:spindle pole body"/>
    <property type="evidence" value="ECO:0007669"/>
    <property type="project" value="UniProtKB-ARBA"/>
</dbReference>
<name>A0A168BCK4_9EURO</name>
<comment type="subcellular location">
    <subcellularLocation>
        <location evidence="5">Cytoplasm</location>
        <location evidence="5">Cytoskeleton</location>
        <location evidence="5">Microtubule organizing center</location>
    </subcellularLocation>
</comment>
<dbReference type="Proteomes" id="UP000242877">
    <property type="component" value="Unassembled WGS sequence"/>
</dbReference>
<evidence type="ECO:0000256" key="1">
    <source>
        <dbReference type="ARBA" id="ARBA00010337"/>
    </source>
</evidence>
<keyword evidence="3 5" id="KW-0493">Microtubule</keyword>
<dbReference type="PANTHER" id="PTHR19302">
    <property type="entry name" value="GAMMA TUBULIN COMPLEX PROTEIN"/>
    <property type="match status" value="1"/>
</dbReference>
<keyword evidence="2 5" id="KW-0963">Cytoplasm</keyword>
<dbReference type="EMBL" id="AZGZ01000005">
    <property type="protein sequence ID" value="KZZ95119.1"/>
    <property type="molecule type" value="Genomic_DNA"/>
</dbReference>
<evidence type="ECO:0000313" key="9">
    <source>
        <dbReference type="EMBL" id="KZZ95119.1"/>
    </source>
</evidence>
<dbReference type="OrthoDB" id="66546at2759"/>
<dbReference type="Pfam" id="PF17681">
    <property type="entry name" value="GCP_N_terminal"/>
    <property type="match status" value="1"/>
</dbReference>
<evidence type="ECO:0000256" key="6">
    <source>
        <dbReference type="SAM" id="MobiDB-lite"/>
    </source>
</evidence>
<organism evidence="9 10">
    <name type="scientific">Ascosphaera apis ARSEF 7405</name>
    <dbReference type="NCBI Taxonomy" id="392613"/>
    <lineage>
        <taxon>Eukaryota</taxon>
        <taxon>Fungi</taxon>
        <taxon>Dikarya</taxon>
        <taxon>Ascomycota</taxon>
        <taxon>Pezizomycotina</taxon>
        <taxon>Eurotiomycetes</taxon>
        <taxon>Eurotiomycetidae</taxon>
        <taxon>Onygenales</taxon>
        <taxon>Ascosphaeraceae</taxon>
        <taxon>Ascosphaera</taxon>
    </lineage>
</organism>
<dbReference type="GO" id="GO:0007020">
    <property type="term" value="P:microtubule nucleation"/>
    <property type="evidence" value="ECO:0007669"/>
    <property type="project" value="InterPro"/>
</dbReference>
<dbReference type="GO" id="GO:0031122">
    <property type="term" value="P:cytoplasmic microtubule organization"/>
    <property type="evidence" value="ECO:0007669"/>
    <property type="project" value="TreeGrafter"/>
</dbReference>
<dbReference type="GO" id="GO:0005874">
    <property type="term" value="C:microtubule"/>
    <property type="evidence" value="ECO:0007669"/>
    <property type="project" value="UniProtKB-KW"/>
</dbReference>
<dbReference type="GO" id="GO:0043015">
    <property type="term" value="F:gamma-tubulin binding"/>
    <property type="evidence" value="ECO:0007669"/>
    <property type="project" value="InterPro"/>
</dbReference>
<dbReference type="GO" id="GO:0051225">
    <property type="term" value="P:spindle assembly"/>
    <property type="evidence" value="ECO:0007669"/>
    <property type="project" value="TreeGrafter"/>
</dbReference>
<evidence type="ECO:0000256" key="3">
    <source>
        <dbReference type="ARBA" id="ARBA00022701"/>
    </source>
</evidence>
<feature type="compositionally biased region" description="Basic and acidic residues" evidence="6">
    <location>
        <begin position="511"/>
        <end position="520"/>
    </location>
</feature>
<dbReference type="AlphaFoldDB" id="A0A168BCK4"/>
<dbReference type="PANTHER" id="PTHR19302:SF33">
    <property type="entry name" value="GAMMA-TUBULIN COMPLEX COMPONENT 5"/>
    <property type="match status" value="1"/>
</dbReference>
<evidence type="ECO:0000256" key="4">
    <source>
        <dbReference type="ARBA" id="ARBA00023212"/>
    </source>
</evidence>
<keyword evidence="10" id="KW-1185">Reference proteome</keyword>
<comment type="caution">
    <text evidence="9">The sequence shown here is derived from an EMBL/GenBank/DDBJ whole genome shotgun (WGS) entry which is preliminary data.</text>
</comment>
<comment type="similarity">
    <text evidence="1 5">Belongs to the TUBGCP family.</text>
</comment>
<evidence type="ECO:0000256" key="5">
    <source>
        <dbReference type="RuleBase" id="RU363050"/>
    </source>
</evidence>
<accession>A0A168BCK4</accession>
<dbReference type="Gene3D" id="1.20.120.1900">
    <property type="entry name" value="Gamma-tubulin complex, C-terminal domain"/>
    <property type="match status" value="1"/>
</dbReference>
<dbReference type="InterPro" id="IPR040457">
    <property type="entry name" value="GCP_C"/>
</dbReference>
<dbReference type="InterPro" id="IPR007259">
    <property type="entry name" value="GCP"/>
</dbReference>
<sequence length="579" mass="66583">MFLSNLESQYATHDTGAVVSLLQLLYLAQHKGRLLLDLAQLVVSLTEIPDGSDFLCLDLLYDLVCVKQISGQDNDIKELMNIFFRCFEAYAKPIRLWMTAGEIDISQGRFFVSEIEDSNDLRHLWNGWFKIDAEQGQLYAPKFLQGLARKIFTCGKGVVFLKKLKAPIEATTLDNSAPLPFSEVCQRGFGDGLIPFSTLLESSFGHIIERNHSFVSSSLRSYLGESCGLWKTLDAIEYIYLAKDLSITSILDKKLFDGIYSRLQYWNNRSVLTELAHRTFKGSGTVETERIVVRVKELSRESFNKYYLSVHMMRAVAFDYIVPWPIANIIPKESLLVYRRLSTFLMQIRYAKYGLERQCIKDTIAFFNDEEDQQLDILGYVIRYKFVWFLNILYSHIMSVISSETRNMRSNLANAADVDEMISVHQKYMTSIMAQCFLSAETDPVRQQVLQLLDASIQMANIQNIRHDNEVYDTGHTNINNGRRGERWGSGSAGNDDRGHDYTFEGDTEDGDRSQRDDESVHSIYQLDSVTYRRNLVHMRRLFEKLCGAVITEIKCLDNLHIHTSWSLLTEKLECRSSR</sequence>
<dbReference type="InterPro" id="IPR042241">
    <property type="entry name" value="GCP_C_sf"/>
</dbReference>
<dbReference type="GO" id="GO:0000278">
    <property type="term" value="P:mitotic cell cycle"/>
    <property type="evidence" value="ECO:0007669"/>
    <property type="project" value="TreeGrafter"/>
</dbReference>
<dbReference type="GO" id="GO:0051321">
    <property type="term" value="P:meiotic cell cycle"/>
    <property type="evidence" value="ECO:0007669"/>
    <property type="project" value="TreeGrafter"/>
</dbReference>
<reference evidence="9 10" key="1">
    <citation type="journal article" date="2016" name="Genome Biol. Evol.">
        <title>Divergent and convergent evolution of fungal pathogenicity.</title>
        <authorList>
            <person name="Shang Y."/>
            <person name="Xiao G."/>
            <person name="Zheng P."/>
            <person name="Cen K."/>
            <person name="Zhan S."/>
            <person name="Wang C."/>
        </authorList>
    </citation>
    <scope>NUCLEOTIDE SEQUENCE [LARGE SCALE GENOMIC DNA]</scope>
    <source>
        <strain evidence="9 10">ARSEF 7405</strain>
    </source>
</reference>
<feature type="region of interest" description="Disordered" evidence="6">
    <location>
        <begin position="476"/>
        <end position="520"/>
    </location>
</feature>